<reference evidence="13 14" key="2">
    <citation type="journal article" date="2007" name="BMC Biol.">
        <title>A 100%-complete sequence reveals unusually simple genomic features in the hot-spring red alga Cyanidioschyzon merolae.</title>
        <authorList>
            <person name="Nozaki H."/>
            <person name="Takano H."/>
            <person name="Misumi O."/>
            <person name="Terasawa K."/>
            <person name="Matsuzaki M."/>
            <person name="Maruyama S."/>
            <person name="Nishida K."/>
            <person name="Yagisawa F."/>
            <person name="Yoshida Y."/>
            <person name="Fujiwara T."/>
            <person name="Takio S."/>
            <person name="Tamura K."/>
            <person name="Chung S.J."/>
            <person name="Nakamura S."/>
            <person name="Kuroiwa H."/>
            <person name="Tanaka K."/>
            <person name="Sato N."/>
            <person name="Kuroiwa T."/>
        </authorList>
    </citation>
    <scope>NUCLEOTIDE SEQUENCE [LARGE SCALE GENOMIC DNA]</scope>
    <source>
        <strain evidence="13 14">10D</strain>
    </source>
</reference>
<proteinExistence type="inferred from homology"/>
<evidence type="ECO:0000256" key="4">
    <source>
        <dbReference type="ARBA" id="ARBA00022806"/>
    </source>
</evidence>
<dbReference type="NCBIfam" id="TIGR00614">
    <property type="entry name" value="recQ_fam"/>
    <property type="match status" value="1"/>
</dbReference>
<dbReference type="Gramene" id="CMD123CT">
    <property type="protein sequence ID" value="CMD123CT"/>
    <property type="gene ID" value="CMD123C"/>
</dbReference>
<dbReference type="Gene3D" id="3.40.50.300">
    <property type="entry name" value="P-loop containing nucleotide triphosphate hydrolases"/>
    <property type="match status" value="2"/>
</dbReference>
<dbReference type="GO" id="GO:0043138">
    <property type="term" value="F:3'-5' DNA helicase activity"/>
    <property type="evidence" value="ECO:0007669"/>
    <property type="project" value="UniProtKB-EC"/>
</dbReference>
<dbReference type="EMBL" id="AP006486">
    <property type="protein sequence ID" value="BAM79195.1"/>
    <property type="molecule type" value="Genomic_DNA"/>
</dbReference>
<dbReference type="STRING" id="280699.M1V491"/>
<feature type="domain" description="Helicase C-terminal" evidence="12">
    <location>
        <begin position="336"/>
        <end position="488"/>
    </location>
</feature>
<dbReference type="PANTHER" id="PTHR13710">
    <property type="entry name" value="DNA HELICASE RECQ FAMILY MEMBER"/>
    <property type="match status" value="1"/>
</dbReference>
<comment type="similarity">
    <text evidence="1">Belongs to the helicase family. RecQ subfamily.</text>
</comment>
<keyword evidence="7" id="KW-0413">Isomerase</keyword>
<dbReference type="GO" id="GO:0003677">
    <property type="term" value="F:DNA binding"/>
    <property type="evidence" value="ECO:0007669"/>
    <property type="project" value="UniProtKB-KW"/>
</dbReference>
<evidence type="ECO:0000259" key="11">
    <source>
        <dbReference type="PROSITE" id="PS51192"/>
    </source>
</evidence>
<dbReference type="HOGENOM" id="CLU_001103_9_2_1"/>
<evidence type="ECO:0000256" key="1">
    <source>
        <dbReference type="ARBA" id="ARBA00005446"/>
    </source>
</evidence>
<name>M1V491_CYAM1</name>
<feature type="region of interest" description="Disordered" evidence="10">
    <location>
        <begin position="62"/>
        <end position="105"/>
    </location>
</feature>
<evidence type="ECO:0000256" key="7">
    <source>
        <dbReference type="ARBA" id="ARBA00023235"/>
    </source>
</evidence>
<dbReference type="eggNOG" id="KOG0351">
    <property type="taxonomic scope" value="Eukaryota"/>
</dbReference>
<evidence type="ECO:0000313" key="13">
    <source>
        <dbReference type="EMBL" id="BAM79195.1"/>
    </source>
</evidence>
<dbReference type="RefSeq" id="XP_005535481.1">
    <property type="nucleotide sequence ID" value="XM_005535424.1"/>
</dbReference>
<feature type="compositionally biased region" description="Pro residues" evidence="10">
    <location>
        <begin position="85"/>
        <end position="94"/>
    </location>
</feature>
<dbReference type="PANTHER" id="PTHR13710:SF105">
    <property type="entry name" value="ATP-DEPENDENT DNA HELICASE Q1"/>
    <property type="match status" value="1"/>
</dbReference>
<dbReference type="PROSITE" id="PS51194">
    <property type="entry name" value="HELICASE_CTER"/>
    <property type="match status" value="1"/>
</dbReference>
<accession>M1V491</accession>
<dbReference type="OMA" id="FRIEQEC"/>
<dbReference type="PROSITE" id="PS51192">
    <property type="entry name" value="HELICASE_ATP_BIND_1"/>
    <property type="match status" value="1"/>
</dbReference>
<dbReference type="GO" id="GO:0005694">
    <property type="term" value="C:chromosome"/>
    <property type="evidence" value="ECO:0007669"/>
    <property type="project" value="TreeGrafter"/>
</dbReference>
<dbReference type="OrthoDB" id="10261556at2759"/>
<dbReference type="InterPro" id="IPR002464">
    <property type="entry name" value="DNA/RNA_helicase_DEAH_CS"/>
</dbReference>
<dbReference type="SMART" id="SM00487">
    <property type="entry name" value="DEXDc"/>
    <property type="match status" value="1"/>
</dbReference>
<dbReference type="PROSITE" id="PS00690">
    <property type="entry name" value="DEAH_ATP_HELICASE"/>
    <property type="match status" value="1"/>
</dbReference>
<dbReference type="GeneID" id="16992674"/>
<dbReference type="AlphaFoldDB" id="M1V491"/>
<dbReference type="EC" id="5.6.2.4" evidence="9"/>
<evidence type="ECO:0000256" key="5">
    <source>
        <dbReference type="ARBA" id="ARBA00022840"/>
    </source>
</evidence>
<dbReference type="Pfam" id="PF00270">
    <property type="entry name" value="DEAD"/>
    <property type="match status" value="1"/>
</dbReference>
<keyword evidence="5" id="KW-0067">ATP-binding</keyword>
<comment type="catalytic activity">
    <reaction evidence="8">
        <text>Couples ATP hydrolysis with the unwinding of duplex DNA by translocating in the 3'-5' direction.</text>
        <dbReference type="EC" id="5.6.2.4"/>
    </reaction>
</comment>
<dbReference type="InterPro" id="IPR027417">
    <property type="entry name" value="P-loop_NTPase"/>
</dbReference>
<dbReference type="CDD" id="cd17920">
    <property type="entry name" value="DEXHc_RecQ"/>
    <property type="match status" value="1"/>
</dbReference>
<dbReference type="GO" id="GO:0016787">
    <property type="term" value="F:hydrolase activity"/>
    <property type="evidence" value="ECO:0007669"/>
    <property type="project" value="UniProtKB-KW"/>
</dbReference>
<evidence type="ECO:0000256" key="9">
    <source>
        <dbReference type="ARBA" id="ARBA00034808"/>
    </source>
</evidence>
<protein>
    <recommendedName>
        <fullName evidence="9">DNA 3'-5' helicase</fullName>
        <ecNumber evidence="9">5.6.2.4</ecNumber>
    </recommendedName>
</protein>
<dbReference type="GO" id="GO:0006310">
    <property type="term" value="P:DNA recombination"/>
    <property type="evidence" value="ECO:0007669"/>
    <property type="project" value="InterPro"/>
</dbReference>
<dbReference type="Proteomes" id="UP000007014">
    <property type="component" value="Chromosome 4"/>
</dbReference>
<dbReference type="InterPro" id="IPR014001">
    <property type="entry name" value="Helicase_ATP-bd"/>
</dbReference>
<feature type="domain" description="Helicase ATP-binding" evidence="11">
    <location>
        <begin position="134"/>
        <end position="302"/>
    </location>
</feature>
<keyword evidence="6" id="KW-0238">DNA-binding</keyword>
<dbReference type="GO" id="GO:0006281">
    <property type="term" value="P:DNA repair"/>
    <property type="evidence" value="ECO:0007669"/>
    <property type="project" value="TreeGrafter"/>
</dbReference>
<evidence type="ECO:0000256" key="10">
    <source>
        <dbReference type="SAM" id="MobiDB-lite"/>
    </source>
</evidence>
<evidence type="ECO:0000256" key="3">
    <source>
        <dbReference type="ARBA" id="ARBA00022801"/>
    </source>
</evidence>
<dbReference type="SUPFAM" id="SSF52540">
    <property type="entry name" value="P-loop containing nucleoside triphosphate hydrolases"/>
    <property type="match status" value="1"/>
</dbReference>
<keyword evidence="2" id="KW-0547">Nucleotide-binding</keyword>
<evidence type="ECO:0000256" key="8">
    <source>
        <dbReference type="ARBA" id="ARBA00034617"/>
    </source>
</evidence>
<gene>
    <name evidence="13" type="ORF">CYME_CMD123C</name>
</gene>
<dbReference type="GO" id="GO:0009378">
    <property type="term" value="F:four-way junction helicase activity"/>
    <property type="evidence" value="ECO:0007669"/>
    <property type="project" value="TreeGrafter"/>
</dbReference>
<evidence type="ECO:0000256" key="6">
    <source>
        <dbReference type="ARBA" id="ARBA00023125"/>
    </source>
</evidence>
<dbReference type="InterPro" id="IPR001650">
    <property type="entry name" value="Helicase_C-like"/>
</dbReference>
<organism evidence="13 14">
    <name type="scientific">Cyanidioschyzon merolae (strain NIES-3377 / 10D)</name>
    <name type="common">Unicellular red alga</name>
    <dbReference type="NCBI Taxonomy" id="280699"/>
    <lineage>
        <taxon>Eukaryota</taxon>
        <taxon>Rhodophyta</taxon>
        <taxon>Bangiophyceae</taxon>
        <taxon>Cyanidiales</taxon>
        <taxon>Cyanidiaceae</taxon>
        <taxon>Cyanidioschyzon</taxon>
    </lineage>
</organism>
<keyword evidence="14" id="KW-1185">Reference proteome</keyword>
<dbReference type="FunFam" id="3.40.50.300:FF:001389">
    <property type="entry name" value="ATP-dependent DNA helicase RecQ"/>
    <property type="match status" value="1"/>
</dbReference>
<sequence>MWALCKCGGFIHNALVHKWQELAAGERQRARGSNAQRQPLVCRDATNYDRYKFFPKEYRRAGASKRGTRTPWQSASGARGAPYQRPQPPPPRAPPSQSAGDGSSDMEAQALRAMKCLKEHFGLSEFWPGQLEVILRVLQGHSSLAIFPTGGGKSLCFQVPAMLLDGLTLVVSPLIALMRDHVEMLQNQGIPAMHIHSGMSAPEVRQTYRLLSERAIRILFVAPERFVNEKFRQVIARLQVSLFVVDEAHCLSEWGHTFRPEYLLLRQFAQGAGARVCLALTATATTRVVDDICRHFHIHSENVIRASVHRPNLTLRCTPVGEFFGTWSPDTDKDGRLERRVFLLVERLLSRPRGSTIVYVTTQKTATAVAELLVTMYSLPAVAYHAGMTTEERASAQNIFMSGRDTIIVATIAFGMGIHKQEVRYVYLFNISKSIEAYTQSIGRAGRDGEPAICELFLCADDLPALESFVLSSTPSRRAVHTLLESLFGSTVGLAEEHMTASANAPESPNIRYMEKIAVREDQVALSFFNCGRALDIEETTIRVLLAFLDLKGGFIEEQTAYYAHCEVDLLPNTSVEETLHLLRRDVSVPEGVWRAARLILNPSVKVGRRRTSDNNLFMRIDIHDVVRARTAAFAHPVPSGATTRELVYSALELLQSLGIVRSIKFSHLYHVFRIVAKPSDMQQLADDLYRSMLRREQQELFRIRTTAALFLGAEPRPGNKWVASRGSRCFARSLCAHYNEILVHKCGRCELCLAAEGALGETPGMERLRERILNGGSTELESLNAVLADEKWQQLIVQVPVLRTCSRLLARFAWGATSPKILSMKLQAHPLFGCLQGRYRYEQVLEAAEHLLQGDDLLQESPTTVA</sequence>
<keyword evidence="3" id="KW-0378">Hydrolase</keyword>
<evidence type="ECO:0000313" key="14">
    <source>
        <dbReference type="Proteomes" id="UP000007014"/>
    </source>
</evidence>
<evidence type="ECO:0000259" key="12">
    <source>
        <dbReference type="PROSITE" id="PS51194"/>
    </source>
</evidence>
<dbReference type="SMART" id="SM00490">
    <property type="entry name" value="HELICc"/>
    <property type="match status" value="1"/>
</dbReference>
<dbReference type="InterPro" id="IPR011545">
    <property type="entry name" value="DEAD/DEAH_box_helicase_dom"/>
</dbReference>
<evidence type="ECO:0000256" key="2">
    <source>
        <dbReference type="ARBA" id="ARBA00022741"/>
    </source>
</evidence>
<dbReference type="InterPro" id="IPR004589">
    <property type="entry name" value="DNA_helicase_ATP-dep_RecQ"/>
</dbReference>
<dbReference type="Pfam" id="PF00271">
    <property type="entry name" value="Helicase_C"/>
    <property type="match status" value="1"/>
</dbReference>
<keyword evidence="4 13" id="KW-0347">Helicase</keyword>
<dbReference type="GO" id="GO:0005737">
    <property type="term" value="C:cytoplasm"/>
    <property type="evidence" value="ECO:0007669"/>
    <property type="project" value="TreeGrafter"/>
</dbReference>
<reference evidence="13 14" key="1">
    <citation type="journal article" date="2004" name="Nature">
        <title>Genome sequence of the ultrasmall unicellular red alga Cyanidioschyzon merolae 10D.</title>
        <authorList>
            <person name="Matsuzaki M."/>
            <person name="Misumi O."/>
            <person name="Shin-i T."/>
            <person name="Maruyama S."/>
            <person name="Takahara M."/>
            <person name="Miyagishima S."/>
            <person name="Mori T."/>
            <person name="Nishida K."/>
            <person name="Yagisawa F."/>
            <person name="Nishida K."/>
            <person name="Yoshida Y."/>
            <person name="Nishimura Y."/>
            <person name="Nakao S."/>
            <person name="Kobayashi T."/>
            <person name="Momoyama Y."/>
            <person name="Higashiyama T."/>
            <person name="Minoda A."/>
            <person name="Sano M."/>
            <person name="Nomoto H."/>
            <person name="Oishi K."/>
            <person name="Hayashi H."/>
            <person name="Ohta F."/>
            <person name="Nishizaka S."/>
            <person name="Haga S."/>
            <person name="Miura S."/>
            <person name="Morishita T."/>
            <person name="Kabeya Y."/>
            <person name="Terasawa K."/>
            <person name="Suzuki Y."/>
            <person name="Ishii Y."/>
            <person name="Asakawa S."/>
            <person name="Takano H."/>
            <person name="Ohta N."/>
            <person name="Kuroiwa H."/>
            <person name="Tanaka K."/>
            <person name="Shimizu N."/>
            <person name="Sugano S."/>
            <person name="Sato N."/>
            <person name="Nozaki H."/>
            <person name="Ogasawara N."/>
            <person name="Kohara Y."/>
            <person name="Kuroiwa T."/>
        </authorList>
    </citation>
    <scope>NUCLEOTIDE SEQUENCE [LARGE SCALE GENOMIC DNA]</scope>
    <source>
        <strain evidence="13 14">10D</strain>
    </source>
</reference>
<dbReference type="KEGG" id="cme:CYME_CMD123C"/>
<dbReference type="GO" id="GO:0005524">
    <property type="term" value="F:ATP binding"/>
    <property type="evidence" value="ECO:0007669"/>
    <property type="project" value="UniProtKB-KW"/>
</dbReference>